<dbReference type="InterPro" id="IPR047654">
    <property type="entry name" value="IS1634_transpos"/>
</dbReference>
<evidence type="ECO:0000313" key="3">
    <source>
        <dbReference type="Proteomes" id="UP000178485"/>
    </source>
</evidence>
<dbReference type="STRING" id="1642646.ING2E5A_2757"/>
<gene>
    <name evidence="2" type="ORF">ING2E5A_2757</name>
</gene>
<dbReference type="Pfam" id="PF01609">
    <property type="entry name" value="DDE_Tnp_1"/>
    <property type="match status" value="1"/>
</dbReference>
<name>A0A1G4GAI4_9BACT</name>
<dbReference type="RefSeq" id="WP_071137825.1">
    <property type="nucleotide sequence ID" value="NZ_LT608328.1"/>
</dbReference>
<dbReference type="GO" id="GO:0003677">
    <property type="term" value="F:DNA binding"/>
    <property type="evidence" value="ECO:0007669"/>
    <property type="project" value="InterPro"/>
</dbReference>
<reference evidence="2 3" key="1">
    <citation type="submission" date="2016-08" db="EMBL/GenBank/DDBJ databases">
        <authorList>
            <person name="Seilhamer J.J."/>
        </authorList>
    </citation>
    <scope>NUCLEOTIDE SEQUENCE [LARGE SCALE GENOMIC DNA]</scope>
    <source>
        <strain evidence="2">ING2-E5A</strain>
    </source>
</reference>
<accession>A0A1G4GAI4</accession>
<keyword evidence="3" id="KW-1185">Reference proteome</keyword>
<evidence type="ECO:0000259" key="1">
    <source>
        <dbReference type="Pfam" id="PF01609"/>
    </source>
</evidence>
<dbReference type="InterPro" id="IPR002559">
    <property type="entry name" value="Transposase_11"/>
</dbReference>
<dbReference type="GO" id="GO:0004803">
    <property type="term" value="F:transposase activity"/>
    <property type="evidence" value="ECO:0007669"/>
    <property type="project" value="InterPro"/>
</dbReference>
<dbReference type="Proteomes" id="UP000178485">
    <property type="component" value="Chromosome i"/>
</dbReference>
<dbReference type="EMBL" id="LT608328">
    <property type="protein sequence ID" value="SCM59552.1"/>
    <property type="molecule type" value="Genomic_DNA"/>
</dbReference>
<organism evidence="2 3">
    <name type="scientific">Petrimonas mucosa</name>
    <dbReference type="NCBI Taxonomy" id="1642646"/>
    <lineage>
        <taxon>Bacteria</taxon>
        <taxon>Pseudomonadati</taxon>
        <taxon>Bacteroidota</taxon>
        <taxon>Bacteroidia</taxon>
        <taxon>Bacteroidales</taxon>
        <taxon>Dysgonomonadaceae</taxon>
        <taxon>Petrimonas</taxon>
    </lineage>
</organism>
<dbReference type="GO" id="GO:0006313">
    <property type="term" value="P:DNA transposition"/>
    <property type="evidence" value="ECO:0007669"/>
    <property type="project" value="InterPro"/>
</dbReference>
<dbReference type="AlphaFoldDB" id="A0A1G4GAI4"/>
<dbReference type="InterPro" id="IPR012337">
    <property type="entry name" value="RNaseH-like_sf"/>
</dbReference>
<dbReference type="PANTHER" id="PTHR34614:SF2">
    <property type="entry name" value="TRANSPOSASE IS4-LIKE DOMAIN-CONTAINING PROTEIN"/>
    <property type="match status" value="1"/>
</dbReference>
<protein>
    <submittedName>
        <fullName evidence="2">Transposase IS4 family protein</fullName>
    </submittedName>
</protein>
<evidence type="ECO:0000313" key="2">
    <source>
        <dbReference type="EMBL" id="SCM59552.1"/>
    </source>
</evidence>
<dbReference type="KEGG" id="pmuc:ING2E5A_2757"/>
<dbReference type="PANTHER" id="PTHR34614">
    <property type="match status" value="1"/>
</dbReference>
<proteinExistence type="predicted"/>
<dbReference type="SUPFAM" id="SSF53098">
    <property type="entry name" value="Ribonuclease H-like"/>
    <property type="match status" value="1"/>
</dbReference>
<sequence>MFFKTSIKQKEGGHEYTHYRLCESYREGRFIRNRTLLSLGDLESVLPPEKIPFLCQRINQVYFEGKTFIISSLRDDKVEALCTKYVGLLHEAQKIEKAKKKAAGIEQVYIDRTTNSDIREVGGEWLCLQACRQLLLPEYLETFGWEKQDIALALTQIIARAVYPASEYKTSRWLKENSALCELTGVDPSAITKDKLYQMAHRLYGEKDGLERHFSNRTNDLFSLDDKIIIYDLTNTYFEGAMRESRIAKFGRSKEKRNDARQVVLAVVVNPEGFLKESQIFEGNMTDPESLQYILDKMKSHRGRSDKKQVVVMDAGIATNDNLKILKEESFDYICVSRGKLKEYRATSLSPVEIRDKSNQLIEISQVEVDGESDSFYKVKSYSKGLKEASMENRFTRAFECGLSQAAEALKKKGGTKKLEKVWERIGRLKEKYPSVHRLYQIHVEPDERGIHATSISWERIEAKSESRHGEYFLRTSLSVHGEEITWLIYNTIREVESTFRCLKTDLNLRPVFHKTDEATMAHLHLGLLAYQLVSTIRFKLKQFGITHEWREIVRIMNTQKMVTTHMVNTDEECVSIRKCSLPESKVRIIYKVLGYDEKPFIRKKSVVPQLNLEKNIYAGIQGISSGW</sequence>
<feature type="domain" description="Transposase IS4-like" evidence="1">
    <location>
        <begin position="242"/>
        <end position="533"/>
    </location>
</feature>
<dbReference type="NCBIfam" id="NF033559">
    <property type="entry name" value="transpos_IS1634"/>
    <property type="match status" value="1"/>
</dbReference>